<gene>
    <name evidence="1" type="ORF">EVAR_27111_1</name>
</gene>
<reference evidence="1 2" key="1">
    <citation type="journal article" date="2019" name="Commun. Biol.">
        <title>The bagworm genome reveals a unique fibroin gene that provides high tensile strength.</title>
        <authorList>
            <person name="Kono N."/>
            <person name="Nakamura H."/>
            <person name="Ohtoshi R."/>
            <person name="Tomita M."/>
            <person name="Numata K."/>
            <person name="Arakawa K."/>
        </authorList>
    </citation>
    <scope>NUCLEOTIDE SEQUENCE [LARGE SCALE GENOMIC DNA]</scope>
</reference>
<sequence length="92" mass="10108">MTSRPERSDVIVHPLRAVGRSAWLKADGLAAPYRSAARASPTAAALSHGVRRERLGRLYLWIADRDTSDSVMVNNVYFSYNRPVDLALGVPA</sequence>
<accession>A0A4C1VKS5</accession>
<dbReference type="Proteomes" id="UP000299102">
    <property type="component" value="Unassembled WGS sequence"/>
</dbReference>
<organism evidence="1 2">
    <name type="scientific">Eumeta variegata</name>
    <name type="common">Bagworm moth</name>
    <name type="synonym">Eumeta japonica</name>
    <dbReference type="NCBI Taxonomy" id="151549"/>
    <lineage>
        <taxon>Eukaryota</taxon>
        <taxon>Metazoa</taxon>
        <taxon>Ecdysozoa</taxon>
        <taxon>Arthropoda</taxon>
        <taxon>Hexapoda</taxon>
        <taxon>Insecta</taxon>
        <taxon>Pterygota</taxon>
        <taxon>Neoptera</taxon>
        <taxon>Endopterygota</taxon>
        <taxon>Lepidoptera</taxon>
        <taxon>Glossata</taxon>
        <taxon>Ditrysia</taxon>
        <taxon>Tineoidea</taxon>
        <taxon>Psychidae</taxon>
        <taxon>Oiketicinae</taxon>
        <taxon>Eumeta</taxon>
    </lineage>
</organism>
<name>A0A4C1VKS5_EUMVA</name>
<protein>
    <submittedName>
        <fullName evidence="1">Uncharacterized protein</fullName>
    </submittedName>
</protein>
<evidence type="ECO:0000313" key="2">
    <source>
        <dbReference type="Proteomes" id="UP000299102"/>
    </source>
</evidence>
<comment type="caution">
    <text evidence="1">The sequence shown here is derived from an EMBL/GenBank/DDBJ whole genome shotgun (WGS) entry which is preliminary data.</text>
</comment>
<dbReference type="EMBL" id="BGZK01000360">
    <property type="protein sequence ID" value="GBP39151.1"/>
    <property type="molecule type" value="Genomic_DNA"/>
</dbReference>
<dbReference type="AlphaFoldDB" id="A0A4C1VKS5"/>
<evidence type="ECO:0000313" key="1">
    <source>
        <dbReference type="EMBL" id="GBP39151.1"/>
    </source>
</evidence>
<keyword evidence="2" id="KW-1185">Reference proteome</keyword>
<proteinExistence type="predicted"/>